<feature type="transmembrane region" description="Helical" evidence="19">
    <location>
        <begin position="321"/>
        <end position="340"/>
    </location>
</feature>
<name>A0AAW1QE94_9CHLO</name>
<keyword evidence="21" id="KW-1185">Reference proteome</keyword>
<comment type="pathway">
    <text evidence="3">Protein modification; protein glycosylation.</text>
</comment>
<feature type="transmembrane region" description="Helical" evidence="19">
    <location>
        <begin position="33"/>
        <end position="54"/>
    </location>
</feature>
<feature type="transmembrane region" description="Helical" evidence="19">
    <location>
        <begin position="239"/>
        <end position="263"/>
    </location>
</feature>
<protein>
    <recommendedName>
        <fullName evidence="6">UDP-N-acetylglucosamine--dolichyl-phosphate N-acetylglucosaminephosphotransferase</fullName>
        <ecNumber evidence="5">2.7.8.15</ecNumber>
    </recommendedName>
    <alternativeName>
        <fullName evidence="15">GlcNAc-1-P transferase</fullName>
    </alternativeName>
    <alternativeName>
        <fullName evidence="16">N-acetylglucosamine-1-phosphate transferase</fullName>
    </alternativeName>
</protein>
<dbReference type="InterPro" id="IPR000715">
    <property type="entry name" value="Glycosyl_transferase_4"/>
</dbReference>
<feature type="transmembrane region" description="Helical" evidence="19">
    <location>
        <begin position="167"/>
        <end position="189"/>
    </location>
</feature>
<evidence type="ECO:0000256" key="15">
    <source>
        <dbReference type="ARBA" id="ARBA00029567"/>
    </source>
</evidence>
<feature type="transmembrane region" description="Helical" evidence="19">
    <location>
        <begin position="9"/>
        <end position="27"/>
    </location>
</feature>
<evidence type="ECO:0000256" key="7">
    <source>
        <dbReference type="ARBA" id="ARBA00022676"/>
    </source>
</evidence>
<evidence type="ECO:0000256" key="13">
    <source>
        <dbReference type="ARBA" id="ARBA00022989"/>
    </source>
</evidence>
<accession>A0AAW1QE94</accession>
<evidence type="ECO:0000256" key="3">
    <source>
        <dbReference type="ARBA" id="ARBA00004922"/>
    </source>
</evidence>
<dbReference type="GO" id="GO:0016757">
    <property type="term" value="F:glycosyltransferase activity"/>
    <property type="evidence" value="ECO:0007669"/>
    <property type="project" value="UniProtKB-KW"/>
</dbReference>
<dbReference type="AlphaFoldDB" id="A0AAW1QE94"/>
<comment type="cofactor">
    <cofactor evidence="1">
        <name>Mg(2+)</name>
        <dbReference type="ChEBI" id="CHEBI:18420"/>
    </cofactor>
</comment>
<evidence type="ECO:0000256" key="9">
    <source>
        <dbReference type="ARBA" id="ARBA00022692"/>
    </source>
</evidence>
<keyword evidence="7" id="KW-0328">Glycosyltransferase</keyword>
<evidence type="ECO:0000256" key="4">
    <source>
        <dbReference type="ARBA" id="ARBA00009317"/>
    </source>
</evidence>
<evidence type="ECO:0000256" key="5">
    <source>
        <dbReference type="ARBA" id="ARBA00013225"/>
    </source>
</evidence>
<keyword evidence="13 19" id="KW-1133">Transmembrane helix</keyword>
<dbReference type="EC" id="2.7.8.15" evidence="5"/>
<evidence type="ECO:0000313" key="21">
    <source>
        <dbReference type="Proteomes" id="UP001438707"/>
    </source>
</evidence>
<evidence type="ECO:0000256" key="8">
    <source>
        <dbReference type="ARBA" id="ARBA00022679"/>
    </source>
</evidence>
<dbReference type="CDD" id="cd06855">
    <property type="entry name" value="GT_GPT_euk"/>
    <property type="match status" value="1"/>
</dbReference>
<evidence type="ECO:0000256" key="17">
    <source>
        <dbReference type="ARBA" id="ARBA00044717"/>
    </source>
</evidence>
<dbReference type="GO" id="GO:0005789">
    <property type="term" value="C:endoplasmic reticulum membrane"/>
    <property type="evidence" value="ECO:0007669"/>
    <property type="project" value="UniProtKB-SubCell"/>
</dbReference>
<keyword evidence="14 19" id="KW-0472">Membrane</keyword>
<keyword evidence="11" id="KW-0256">Endoplasmic reticulum</keyword>
<evidence type="ECO:0000256" key="19">
    <source>
        <dbReference type="SAM" id="Phobius"/>
    </source>
</evidence>
<feature type="transmembrane region" description="Helical" evidence="19">
    <location>
        <begin position="384"/>
        <end position="406"/>
    </location>
</feature>
<evidence type="ECO:0000256" key="16">
    <source>
        <dbReference type="ARBA" id="ARBA00033238"/>
    </source>
</evidence>
<comment type="function">
    <text evidence="17">UDP-N-acetylglucosamine--dolichyl-phosphate N-acetylglucosaminephosphotransferase that operates in the biosynthetic pathway of dolichol-linked oligosaccharides, the glycan precursors employed in protein asparagine (N)-glycosylation. The assembly of dolichol-linked oligosaccharides begins on the cytosolic side of the endoplasmic reticulum membrane and finishes in its lumen. The sequential addition of sugars to dolichol pyrophosphate produces dolichol-linked oligosaccharides containing fourteen sugars, including two GlcNAcs, nine mannoses and three glucoses. Once assembled, the oligosaccharide is transferred from the lipid to nascent proteins by oligosaccharyltransferases. Catalyzes the initial step of dolichol-linked oligosaccharide biosynthesis, transfering GlcNAc-1-P from cytosolic UDP-GlcNAc onto the carrier lipid dolichyl phosphate (P-dolichol), yielding GlcNAc-P-P-dolichol embedded in the cytoplasmic leaflet of the endoplasmic reticulum membrane.</text>
</comment>
<feature type="transmembrane region" description="Helical" evidence="19">
    <location>
        <begin position="269"/>
        <end position="287"/>
    </location>
</feature>
<dbReference type="PANTHER" id="PTHR10571:SF0">
    <property type="entry name" value="UDP-N-ACETYLGLUCOSAMINE--DOLICHYL-PHOSPHATE N-ACETYLGLUCOSAMINEPHOSPHOTRANSFERASE"/>
    <property type="match status" value="1"/>
</dbReference>
<dbReference type="EMBL" id="JALJOS010000046">
    <property type="protein sequence ID" value="KAK9819546.1"/>
    <property type="molecule type" value="Genomic_DNA"/>
</dbReference>
<dbReference type="InterPro" id="IPR033895">
    <property type="entry name" value="GPT"/>
</dbReference>
<dbReference type="GO" id="GO:0006488">
    <property type="term" value="P:dolichol-linked oligosaccharide biosynthetic process"/>
    <property type="evidence" value="ECO:0007669"/>
    <property type="project" value="InterPro"/>
</dbReference>
<comment type="similarity">
    <text evidence="4">Belongs to the glycosyltransferase 4 family.</text>
</comment>
<keyword evidence="12" id="KW-0460">Magnesium</keyword>
<feature type="transmembrane region" description="Helical" evidence="19">
    <location>
        <begin position="87"/>
        <end position="108"/>
    </location>
</feature>
<evidence type="ECO:0000256" key="1">
    <source>
        <dbReference type="ARBA" id="ARBA00001946"/>
    </source>
</evidence>
<evidence type="ECO:0000256" key="6">
    <source>
        <dbReference type="ARBA" id="ARBA00017659"/>
    </source>
</evidence>
<dbReference type="PANTHER" id="PTHR10571">
    <property type="entry name" value="UDP-N-ACETYLGLUCOSAMINE--DOLICHYL-PHOSPHATE N-ACETYLGLUCOSAMINEPHOSPHOTRANSFERASE"/>
    <property type="match status" value="1"/>
</dbReference>
<evidence type="ECO:0000256" key="18">
    <source>
        <dbReference type="ARBA" id="ARBA00045078"/>
    </source>
</evidence>
<evidence type="ECO:0000256" key="12">
    <source>
        <dbReference type="ARBA" id="ARBA00022842"/>
    </source>
</evidence>
<keyword evidence="8" id="KW-0808">Transferase</keyword>
<dbReference type="Proteomes" id="UP001438707">
    <property type="component" value="Unassembled WGS sequence"/>
</dbReference>
<evidence type="ECO:0000256" key="11">
    <source>
        <dbReference type="ARBA" id="ARBA00022824"/>
    </source>
</evidence>
<comment type="subcellular location">
    <subcellularLocation>
        <location evidence="2">Endoplasmic reticulum membrane</location>
        <topology evidence="2">Multi-pass membrane protein</topology>
    </subcellularLocation>
</comment>
<keyword evidence="10" id="KW-0479">Metal-binding</keyword>
<keyword evidence="9 19" id="KW-0812">Transmembrane</keyword>
<feature type="transmembrane region" description="Helical" evidence="19">
    <location>
        <begin position="209"/>
        <end position="227"/>
    </location>
</feature>
<comment type="catalytic activity">
    <reaction evidence="18">
        <text>a di-trans,poly-cis-dolichyl phosphate + UDP-N-acetyl-alpha-D-glucosamine = an N-acetyl-alpha-D-glucosaminyl-diphospho-di-trans,poly-cis-dolichol + UMP</text>
        <dbReference type="Rhea" id="RHEA:13289"/>
        <dbReference type="Rhea" id="RHEA-COMP:19498"/>
        <dbReference type="Rhea" id="RHEA-COMP:19507"/>
        <dbReference type="ChEBI" id="CHEBI:57683"/>
        <dbReference type="ChEBI" id="CHEBI:57705"/>
        <dbReference type="ChEBI" id="CHEBI:57865"/>
        <dbReference type="ChEBI" id="CHEBI:58427"/>
        <dbReference type="EC" id="2.7.8.15"/>
    </reaction>
    <physiologicalReaction direction="left-to-right" evidence="18">
        <dbReference type="Rhea" id="RHEA:13290"/>
    </physiologicalReaction>
</comment>
<dbReference type="Pfam" id="PF00953">
    <property type="entry name" value="Glycos_transf_4"/>
    <property type="match status" value="1"/>
</dbReference>
<dbReference type="GO" id="GO:0046872">
    <property type="term" value="F:metal ion binding"/>
    <property type="evidence" value="ECO:0007669"/>
    <property type="project" value="UniProtKB-KW"/>
</dbReference>
<feature type="transmembrane region" description="Helical" evidence="19">
    <location>
        <begin position="136"/>
        <end position="155"/>
    </location>
</feature>
<evidence type="ECO:0000256" key="14">
    <source>
        <dbReference type="ARBA" id="ARBA00023136"/>
    </source>
</evidence>
<evidence type="ECO:0000256" key="10">
    <source>
        <dbReference type="ARBA" id="ARBA00022723"/>
    </source>
</evidence>
<sequence>MPLARPQQLQILAASGFAPCILALWTIRDRQTLWTILLCSAVSAAGGWITKAIIPVVKAATLRANLSGLDINKKGSEAGTKRVPESLGLAPGVVFLVCVILFQLLHYYDVASLLHAAASFSSSSASSSQAISQSWLTNYNAALATICFMLFLGFADDVLDIPWRIKLTLPLLASLPLVVAYGDSTTIVIPKPFRSFTGLPEILELGILYKVYMVMMAIFCTNAINILAGVNGLEAGQTFVISCAVLFLNITELGGPAGLVPYLRDGHLFSLYIMLPLATTTFGLLIFNWYPSQVFVGDTFTYFAGMAFAVAGILGHQTETMLLFFIPQILNFLYSVPQLFKLVPCPRHRLPRYDPQTGLLHATPNWNLVNLALQIGGPCGERQLCVRILIFQVACCCVAFIARHALTGVYK</sequence>
<evidence type="ECO:0000313" key="20">
    <source>
        <dbReference type="EMBL" id="KAK9819546.1"/>
    </source>
</evidence>
<proteinExistence type="inferred from homology"/>
<dbReference type="GO" id="GO:0003975">
    <property type="term" value="F:UDP-N-acetylglucosamine-dolichyl-phosphate N-acetylglucosaminephosphotransferase activity"/>
    <property type="evidence" value="ECO:0007669"/>
    <property type="project" value="UniProtKB-EC"/>
</dbReference>
<feature type="transmembrane region" description="Helical" evidence="19">
    <location>
        <begin position="294"/>
        <end position="315"/>
    </location>
</feature>
<comment type="caution">
    <text evidence="20">The sequence shown here is derived from an EMBL/GenBank/DDBJ whole genome shotgun (WGS) entry which is preliminary data.</text>
</comment>
<evidence type="ECO:0000256" key="2">
    <source>
        <dbReference type="ARBA" id="ARBA00004477"/>
    </source>
</evidence>
<organism evidence="20 21">
    <name type="scientific">Apatococcus lobatus</name>
    <dbReference type="NCBI Taxonomy" id="904363"/>
    <lineage>
        <taxon>Eukaryota</taxon>
        <taxon>Viridiplantae</taxon>
        <taxon>Chlorophyta</taxon>
        <taxon>core chlorophytes</taxon>
        <taxon>Trebouxiophyceae</taxon>
        <taxon>Chlorellales</taxon>
        <taxon>Chlorellaceae</taxon>
        <taxon>Apatococcus</taxon>
    </lineage>
</organism>
<gene>
    <name evidence="20" type="ORF">WJX74_009642</name>
</gene>
<reference evidence="20 21" key="1">
    <citation type="journal article" date="2024" name="Nat. Commun.">
        <title>Phylogenomics reveals the evolutionary origins of lichenization in chlorophyte algae.</title>
        <authorList>
            <person name="Puginier C."/>
            <person name="Libourel C."/>
            <person name="Otte J."/>
            <person name="Skaloud P."/>
            <person name="Haon M."/>
            <person name="Grisel S."/>
            <person name="Petersen M."/>
            <person name="Berrin J.G."/>
            <person name="Delaux P.M."/>
            <person name="Dal Grande F."/>
            <person name="Keller J."/>
        </authorList>
    </citation>
    <scope>NUCLEOTIDE SEQUENCE [LARGE SCALE GENOMIC DNA]</scope>
    <source>
        <strain evidence="20 21">SAG 2145</strain>
    </source>
</reference>